<dbReference type="RefSeq" id="WP_118369978.1">
    <property type="nucleotide sequence ID" value="NZ_QROY01000002.1"/>
</dbReference>
<accession>A0A415MEJ6</accession>
<gene>
    <name evidence="1" type="ORF">DW007_03415</name>
</gene>
<reference evidence="1 2" key="1">
    <citation type="submission" date="2018-08" db="EMBL/GenBank/DDBJ databases">
        <title>A genome reference for cultivated species of the human gut microbiota.</title>
        <authorList>
            <person name="Zou Y."/>
            <person name="Xue W."/>
            <person name="Luo G."/>
        </authorList>
    </citation>
    <scope>NUCLEOTIDE SEQUENCE [LARGE SCALE GENOMIC DNA]</scope>
    <source>
        <strain evidence="1 2">AF36-7BH</strain>
    </source>
</reference>
<evidence type="ECO:0000313" key="1">
    <source>
        <dbReference type="EMBL" id="RHL71205.1"/>
    </source>
</evidence>
<dbReference type="EMBL" id="QROY01000002">
    <property type="protein sequence ID" value="RHL71205.1"/>
    <property type="molecule type" value="Genomic_DNA"/>
</dbReference>
<evidence type="ECO:0000313" key="2">
    <source>
        <dbReference type="Proteomes" id="UP000285201"/>
    </source>
</evidence>
<protein>
    <submittedName>
        <fullName evidence="1">Uncharacterized protein</fullName>
    </submittedName>
</protein>
<name>A0A415MEJ6_9FIRM</name>
<organism evidence="1 2">
    <name type="scientific">Lachnospira eligens</name>
    <dbReference type="NCBI Taxonomy" id="39485"/>
    <lineage>
        <taxon>Bacteria</taxon>
        <taxon>Bacillati</taxon>
        <taxon>Bacillota</taxon>
        <taxon>Clostridia</taxon>
        <taxon>Lachnospirales</taxon>
        <taxon>Lachnospiraceae</taxon>
        <taxon>Lachnospira</taxon>
    </lineage>
</organism>
<comment type="caution">
    <text evidence="1">The sequence shown here is derived from an EMBL/GenBank/DDBJ whole genome shotgun (WGS) entry which is preliminary data.</text>
</comment>
<proteinExistence type="predicted"/>
<dbReference type="Proteomes" id="UP000285201">
    <property type="component" value="Unassembled WGS sequence"/>
</dbReference>
<sequence>MNKITVKEFVDGYNKCVDSLKNRYIQEKLSIISYLPVNIKDAIAIVITDRTMFEQKKYTDENGEIKFRKTDNIHVNSFVQYMLFVREVIEKYTNLICSDDTNFMADYDLLKSSGLLDKLMFGEIVNGKEIPPLIPINEISEIRTLIDMHKSDIMQNVYEPHTYISRQVERFGTLANITIEPLMKLIEQKIQGIPKEDINKVIELVRAGDFKEVE</sequence>
<dbReference type="AlphaFoldDB" id="A0A415MEJ6"/>